<evidence type="ECO:0000313" key="2">
    <source>
        <dbReference type="EMBL" id="KKN33276.1"/>
    </source>
</evidence>
<protein>
    <submittedName>
        <fullName evidence="2">Uncharacterized protein</fullName>
    </submittedName>
</protein>
<organism evidence="2">
    <name type="scientific">marine sediment metagenome</name>
    <dbReference type="NCBI Taxonomy" id="412755"/>
    <lineage>
        <taxon>unclassified sequences</taxon>
        <taxon>metagenomes</taxon>
        <taxon>ecological metagenomes</taxon>
    </lineage>
</organism>
<sequence length="128" mass="14798">MVTNEKAAKSPPHNGLIMRSDGRDRYKSEVSAIVFSYRQALGRKKIGKQSYELSFRDFAAILNTTLNPLGMKCSHTTISNWENQIHLPTWHIMYSLSQHAPIGIIRDFALEVFGVLLRRRMHIKEERE</sequence>
<gene>
    <name evidence="2" type="ORF">LCGC14_0805260</name>
</gene>
<evidence type="ECO:0000256" key="1">
    <source>
        <dbReference type="SAM" id="MobiDB-lite"/>
    </source>
</evidence>
<proteinExistence type="predicted"/>
<comment type="caution">
    <text evidence="2">The sequence shown here is derived from an EMBL/GenBank/DDBJ whole genome shotgun (WGS) entry which is preliminary data.</text>
</comment>
<reference evidence="2" key="1">
    <citation type="journal article" date="2015" name="Nature">
        <title>Complex archaea that bridge the gap between prokaryotes and eukaryotes.</title>
        <authorList>
            <person name="Spang A."/>
            <person name="Saw J.H."/>
            <person name="Jorgensen S.L."/>
            <person name="Zaremba-Niedzwiedzka K."/>
            <person name="Martijn J."/>
            <person name="Lind A.E."/>
            <person name="van Eijk R."/>
            <person name="Schleper C."/>
            <person name="Guy L."/>
            <person name="Ettema T.J."/>
        </authorList>
    </citation>
    <scope>NUCLEOTIDE SEQUENCE</scope>
</reference>
<dbReference type="EMBL" id="LAZR01002191">
    <property type="protein sequence ID" value="KKN33276.1"/>
    <property type="molecule type" value="Genomic_DNA"/>
</dbReference>
<name>A0A0F9S8H7_9ZZZZ</name>
<dbReference type="AlphaFoldDB" id="A0A0F9S8H7"/>
<feature type="region of interest" description="Disordered" evidence="1">
    <location>
        <begin position="1"/>
        <end position="20"/>
    </location>
</feature>
<accession>A0A0F9S8H7</accession>